<dbReference type="Proteomes" id="UP000502248">
    <property type="component" value="Chromosome"/>
</dbReference>
<sequence>MKKSYSQIAWGLAFALIDFRLGSFDVLPDVIGYLLILIGLSRLNSNERPFSIAWGAAGIQFILSILQILGLQIGFSLTNYVTPSFSLLTLTAFSTAIELTMLYGICEGIRRSALSRGTIGLAESARSGWNVLFGFGALTLFVFPFQLNFTFQDMMAILFLLALGYWICCLWVIFLVRRAGRELPSSGGDGDPDPDLGRRMDITI</sequence>
<organism evidence="3 4">
    <name type="scientific">Cohnella herbarum</name>
    <dbReference type="NCBI Taxonomy" id="2728023"/>
    <lineage>
        <taxon>Bacteria</taxon>
        <taxon>Bacillati</taxon>
        <taxon>Bacillota</taxon>
        <taxon>Bacilli</taxon>
        <taxon>Bacillales</taxon>
        <taxon>Paenibacillaceae</taxon>
        <taxon>Cohnella</taxon>
    </lineage>
</organism>
<name>A0A7Z2VPS9_9BACL</name>
<feature type="transmembrane region" description="Helical" evidence="2">
    <location>
        <begin position="85"/>
        <end position="106"/>
    </location>
</feature>
<accession>A0A7Z2VPS9</accession>
<evidence type="ECO:0000313" key="3">
    <source>
        <dbReference type="EMBL" id="QJD86941.1"/>
    </source>
</evidence>
<gene>
    <name evidence="3" type="ORF">HH215_29730</name>
</gene>
<proteinExistence type="predicted"/>
<keyword evidence="2" id="KW-0472">Membrane</keyword>
<keyword evidence="2" id="KW-1133">Transmembrane helix</keyword>
<dbReference type="AlphaFoldDB" id="A0A7Z2VPS9"/>
<feature type="transmembrane region" description="Helical" evidence="2">
    <location>
        <begin position="155"/>
        <end position="176"/>
    </location>
</feature>
<keyword evidence="4" id="KW-1185">Reference proteome</keyword>
<feature type="compositionally biased region" description="Basic and acidic residues" evidence="1">
    <location>
        <begin position="195"/>
        <end position="204"/>
    </location>
</feature>
<keyword evidence="2" id="KW-0812">Transmembrane</keyword>
<evidence type="ECO:0000256" key="2">
    <source>
        <dbReference type="SAM" id="Phobius"/>
    </source>
</evidence>
<feature type="transmembrane region" description="Helical" evidence="2">
    <location>
        <begin position="127"/>
        <end position="149"/>
    </location>
</feature>
<dbReference type="EMBL" id="CP051680">
    <property type="protein sequence ID" value="QJD86941.1"/>
    <property type="molecule type" value="Genomic_DNA"/>
</dbReference>
<reference evidence="3 4" key="1">
    <citation type="submission" date="2020-04" db="EMBL/GenBank/DDBJ databases">
        <title>Genome sequencing of novel species.</title>
        <authorList>
            <person name="Heo J."/>
            <person name="Kim S.-J."/>
            <person name="Kim J.-S."/>
            <person name="Hong S.-B."/>
            <person name="Kwon S.-W."/>
        </authorList>
    </citation>
    <scope>NUCLEOTIDE SEQUENCE [LARGE SCALE GENOMIC DNA]</scope>
    <source>
        <strain evidence="3 4">MFER-1</strain>
    </source>
</reference>
<feature type="region of interest" description="Disordered" evidence="1">
    <location>
        <begin position="183"/>
        <end position="204"/>
    </location>
</feature>
<dbReference type="RefSeq" id="WP_169283187.1">
    <property type="nucleotide sequence ID" value="NZ_CP051680.1"/>
</dbReference>
<protein>
    <submittedName>
        <fullName evidence="3">Uncharacterized protein</fullName>
    </submittedName>
</protein>
<evidence type="ECO:0000313" key="4">
    <source>
        <dbReference type="Proteomes" id="UP000502248"/>
    </source>
</evidence>
<dbReference type="KEGG" id="cheb:HH215_29730"/>
<feature type="transmembrane region" description="Helical" evidence="2">
    <location>
        <begin position="52"/>
        <end position="73"/>
    </location>
</feature>
<evidence type="ECO:0000256" key="1">
    <source>
        <dbReference type="SAM" id="MobiDB-lite"/>
    </source>
</evidence>